<evidence type="ECO:0000256" key="2">
    <source>
        <dbReference type="ARBA" id="ARBA00023136"/>
    </source>
</evidence>
<accession>A0ABM4BC88</accession>
<protein>
    <submittedName>
        <fullName evidence="5 6">Segment polarity protein dishevelled</fullName>
    </submittedName>
</protein>
<dbReference type="GeneID" id="100215942"/>
<sequence>MTASENNSIVDGRRAVHKALSKLAPIPETVLLSFEIRKLSSESLGITIIGGVNAKAKFIYVKSVDKNGLCYKYNTLEIGDQILMVNEHNFRNVTHEEAVRVLRESGTCVKIMVSRIVDKKRKYDLDGLQITQDACVFSNTLSAEEPAVLENKQIWGKIA</sequence>
<dbReference type="InterPro" id="IPR036034">
    <property type="entry name" value="PDZ_sf"/>
</dbReference>
<dbReference type="SUPFAM" id="SSF50156">
    <property type="entry name" value="PDZ domain-like"/>
    <property type="match status" value="1"/>
</dbReference>
<comment type="subcellular location">
    <subcellularLocation>
        <location evidence="1">Membrane</location>
    </subcellularLocation>
</comment>
<evidence type="ECO:0000256" key="1">
    <source>
        <dbReference type="ARBA" id="ARBA00004370"/>
    </source>
</evidence>
<dbReference type="PANTHER" id="PTHR23119:SF51">
    <property type="entry name" value="DISKS LARGE 1 TUMOR SUPPRESSOR PROTEIN"/>
    <property type="match status" value="1"/>
</dbReference>
<gene>
    <name evidence="5 6" type="primary">LOC100215942</name>
</gene>
<evidence type="ECO:0000313" key="6">
    <source>
        <dbReference type="RefSeq" id="XP_065646561.1"/>
    </source>
</evidence>
<dbReference type="Pfam" id="PF00595">
    <property type="entry name" value="PDZ"/>
    <property type="match status" value="1"/>
</dbReference>
<dbReference type="Proteomes" id="UP001652625">
    <property type="component" value="Chromosome 02"/>
</dbReference>
<organism evidence="4 6">
    <name type="scientific">Hydra vulgaris</name>
    <name type="common">Hydra</name>
    <name type="synonym">Hydra attenuata</name>
    <dbReference type="NCBI Taxonomy" id="6087"/>
    <lineage>
        <taxon>Eukaryota</taxon>
        <taxon>Metazoa</taxon>
        <taxon>Cnidaria</taxon>
        <taxon>Hydrozoa</taxon>
        <taxon>Hydroidolina</taxon>
        <taxon>Anthoathecata</taxon>
        <taxon>Aplanulata</taxon>
        <taxon>Hydridae</taxon>
        <taxon>Hydra</taxon>
    </lineage>
</organism>
<dbReference type="RefSeq" id="XP_065646561.1">
    <property type="nucleotide sequence ID" value="XM_065790489.1"/>
</dbReference>
<name>A0ABM4BC88_HYDVU</name>
<dbReference type="PANTHER" id="PTHR23119">
    <property type="entry name" value="DISCS LARGE"/>
    <property type="match status" value="1"/>
</dbReference>
<evidence type="ECO:0000313" key="4">
    <source>
        <dbReference type="Proteomes" id="UP001652625"/>
    </source>
</evidence>
<reference evidence="4 5" key="1">
    <citation type="submission" date="2025-05" db="UniProtKB">
        <authorList>
            <consortium name="RefSeq"/>
        </authorList>
    </citation>
    <scope>NUCLEOTIDE SEQUENCE [LARGE SCALE GENOMIC DNA]</scope>
</reference>
<dbReference type="PROSITE" id="PS50106">
    <property type="entry name" value="PDZ"/>
    <property type="match status" value="1"/>
</dbReference>
<proteinExistence type="predicted"/>
<dbReference type="SMART" id="SM00228">
    <property type="entry name" value="PDZ"/>
    <property type="match status" value="1"/>
</dbReference>
<keyword evidence="4" id="KW-1185">Reference proteome</keyword>
<dbReference type="Gene3D" id="2.30.42.10">
    <property type="match status" value="1"/>
</dbReference>
<dbReference type="InterPro" id="IPR050614">
    <property type="entry name" value="Synaptic_Scaffolding_LAP-MAGUK"/>
</dbReference>
<evidence type="ECO:0000313" key="5">
    <source>
        <dbReference type="RefSeq" id="XP_065646560.1"/>
    </source>
</evidence>
<evidence type="ECO:0000259" key="3">
    <source>
        <dbReference type="PROSITE" id="PS50106"/>
    </source>
</evidence>
<dbReference type="CDD" id="cd00136">
    <property type="entry name" value="PDZ_canonical"/>
    <property type="match status" value="1"/>
</dbReference>
<keyword evidence="2" id="KW-0472">Membrane</keyword>
<dbReference type="RefSeq" id="XP_065646560.1">
    <property type="nucleotide sequence ID" value="XM_065790488.1"/>
</dbReference>
<feature type="domain" description="PDZ" evidence="3">
    <location>
        <begin position="33"/>
        <end position="117"/>
    </location>
</feature>
<dbReference type="InterPro" id="IPR001478">
    <property type="entry name" value="PDZ"/>
</dbReference>